<comment type="caution">
    <text evidence="1">The sequence shown here is derived from an EMBL/GenBank/DDBJ whole genome shotgun (WGS) entry which is preliminary data.</text>
</comment>
<proteinExistence type="predicted"/>
<dbReference type="EMBL" id="JABFHI010000009">
    <property type="protein sequence ID" value="NOG32756.1"/>
    <property type="molecule type" value="Genomic_DNA"/>
</dbReference>
<organism evidence="1 2">
    <name type="scientific">Vreelandella azerica</name>
    <dbReference type="NCBI Taxonomy" id="2732867"/>
    <lineage>
        <taxon>Bacteria</taxon>
        <taxon>Pseudomonadati</taxon>
        <taxon>Pseudomonadota</taxon>
        <taxon>Gammaproteobacteria</taxon>
        <taxon>Oceanospirillales</taxon>
        <taxon>Halomonadaceae</taxon>
        <taxon>Vreelandella</taxon>
    </lineage>
</organism>
<keyword evidence="2" id="KW-1185">Reference proteome</keyword>
<evidence type="ECO:0000313" key="1">
    <source>
        <dbReference type="EMBL" id="NOG32756.1"/>
    </source>
</evidence>
<gene>
    <name evidence="1" type="ORF">HLB35_15155</name>
</gene>
<dbReference type="AlphaFoldDB" id="A0A7Y3TYT7"/>
<dbReference type="RefSeq" id="WP_171703219.1">
    <property type="nucleotide sequence ID" value="NZ_JABFHI010000009.1"/>
</dbReference>
<name>A0A7Y3TYT7_9GAMM</name>
<sequence>MQLPTLEEYEQITELARNYRDSQIRLLKREPVFNPRLGVDGLCFQRGQFEALEGTGLIGALITPVRCGWWPFRKMPAHMYARTAC</sequence>
<dbReference type="Proteomes" id="UP000588806">
    <property type="component" value="Unassembled WGS sequence"/>
</dbReference>
<reference evidence="1 2" key="2">
    <citation type="submission" date="2020-06" db="EMBL/GenBank/DDBJ databases">
        <title>Halomonas songnenensis sp. nov., a moderately halophilic bacterium isolated from saline and alkaline soils.</title>
        <authorList>
            <person name="Jiang J."/>
            <person name="Pan Y."/>
        </authorList>
    </citation>
    <scope>NUCLEOTIDE SEQUENCE [LARGE SCALE GENOMIC DNA]</scope>
    <source>
        <strain evidence="1 2">TBZ9</strain>
    </source>
</reference>
<evidence type="ECO:0000313" key="2">
    <source>
        <dbReference type="Proteomes" id="UP000588806"/>
    </source>
</evidence>
<reference evidence="1 2" key="1">
    <citation type="submission" date="2020-05" db="EMBL/GenBank/DDBJ databases">
        <authorList>
            <person name="Ruan W."/>
            <person name="Jeon C.O."/>
            <person name="Chun B.H."/>
        </authorList>
    </citation>
    <scope>NUCLEOTIDE SEQUENCE [LARGE SCALE GENOMIC DNA]</scope>
    <source>
        <strain evidence="1 2">TBZ9</strain>
    </source>
</reference>
<protein>
    <submittedName>
        <fullName evidence="1">Uncharacterized protein</fullName>
    </submittedName>
</protein>
<accession>A0A7Y3TYT7</accession>